<dbReference type="Proteomes" id="UP001215216">
    <property type="component" value="Chromosome"/>
</dbReference>
<dbReference type="RefSeq" id="WP_278012743.1">
    <property type="nucleotide sequence ID" value="NZ_CP121208.1"/>
</dbReference>
<dbReference type="PANTHER" id="PTHR34351:SF1">
    <property type="entry name" value="SLR1927 PROTEIN"/>
    <property type="match status" value="1"/>
</dbReference>
<sequence>MRKLTPLGWGVVLASLFGWSVGIALGWVELVGMGIFTAVLVVFGWIASFGKNTIGAKLVLATTRVVVGKSGVGVVKVHNMSPRTSRATWLELPVGDKKIVFAIPRLDPGAEHEQIFTIPAKIRGMVTIGPVNSVRGDPLGLVHAYEPLSDKEKFVVHPLRVPVNVHARGLLHDIEGRSSGEMTSSDVSFRALRPYVRGDARRSIHWKTSARIGQLMVRQFDDTRRSHMLIVLDSDLRHWADADDFELGVSLAASIAAAEMSENRLVKIAWAGQMLADSTPVELMDSLAVIHPCAESSLADDVATAVSHLPSASICVLVTAHEVSPVELRRVLSVVPHSAHSIVVRSGKETALSQLDHTYVLNIAQLADAPLAFAKAVK</sequence>
<keyword evidence="1" id="KW-0472">Membrane</keyword>
<evidence type="ECO:0000313" key="3">
    <source>
        <dbReference type="EMBL" id="WFM83348.1"/>
    </source>
</evidence>
<dbReference type="InterPro" id="IPR002881">
    <property type="entry name" value="DUF58"/>
</dbReference>
<dbReference type="EMBL" id="CP121208">
    <property type="protein sequence ID" value="WFM83348.1"/>
    <property type="molecule type" value="Genomic_DNA"/>
</dbReference>
<keyword evidence="4" id="KW-1185">Reference proteome</keyword>
<reference evidence="3 4" key="1">
    <citation type="submission" date="2023-03" db="EMBL/GenBank/DDBJ databases">
        <title>Complete genome of Arcanobacterium canis strain DSM 25104 isolated in 2010 from a canine otitis externa in Germany.</title>
        <authorList>
            <person name="Borowiak M."/>
            <person name="Kreitlow A."/>
            <person name="Malorny B."/>
            <person name="Laemmler C."/>
            <person name="Prenger-Berninghoff E."/>
            <person name="Ploetz M."/>
            <person name="Abdulmawjood A."/>
        </authorList>
    </citation>
    <scope>NUCLEOTIDE SEQUENCE [LARGE SCALE GENOMIC DNA]</scope>
    <source>
        <strain evidence="3 4">DSM 25104</strain>
    </source>
</reference>
<evidence type="ECO:0000313" key="4">
    <source>
        <dbReference type="Proteomes" id="UP001215216"/>
    </source>
</evidence>
<accession>A0ABY8FXV7</accession>
<dbReference type="PANTHER" id="PTHR34351">
    <property type="entry name" value="SLR1927 PROTEIN-RELATED"/>
    <property type="match status" value="1"/>
</dbReference>
<feature type="transmembrane region" description="Helical" evidence="1">
    <location>
        <begin position="7"/>
        <end position="27"/>
    </location>
</feature>
<dbReference type="Pfam" id="PF01882">
    <property type="entry name" value="DUF58"/>
    <property type="match status" value="1"/>
</dbReference>
<feature type="domain" description="DUF58" evidence="2">
    <location>
        <begin position="192"/>
        <end position="270"/>
    </location>
</feature>
<evidence type="ECO:0000259" key="2">
    <source>
        <dbReference type="Pfam" id="PF01882"/>
    </source>
</evidence>
<organism evidence="3 4">
    <name type="scientific">Arcanobacterium canis</name>
    <dbReference type="NCBI Taxonomy" id="999183"/>
    <lineage>
        <taxon>Bacteria</taxon>
        <taxon>Bacillati</taxon>
        <taxon>Actinomycetota</taxon>
        <taxon>Actinomycetes</taxon>
        <taxon>Actinomycetales</taxon>
        <taxon>Actinomycetaceae</taxon>
        <taxon>Arcanobacterium</taxon>
    </lineage>
</organism>
<proteinExistence type="predicted"/>
<keyword evidence="1" id="KW-1133">Transmembrane helix</keyword>
<evidence type="ECO:0000256" key="1">
    <source>
        <dbReference type="SAM" id="Phobius"/>
    </source>
</evidence>
<gene>
    <name evidence="3" type="ORF">P7079_08165</name>
</gene>
<protein>
    <submittedName>
        <fullName evidence="3">DUF58 domain-containing protein</fullName>
    </submittedName>
</protein>
<feature type="transmembrane region" description="Helical" evidence="1">
    <location>
        <begin position="33"/>
        <end position="50"/>
    </location>
</feature>
<name>A0ABY8FXV7_9ACTO</name>
<keyword evidence="1" id="KW-0812">Transmembrane</keyword>